<dbReference type="InterPro" id="IPR000847">
    <property type="entry name" value="LysR_HTH_N"/>
</dbReference>
<evidence type="ECO:0000313" key="6">
    <source>
        <dbReference type="EMBL" id="OZI38574.1"/>
    </source>
</evidence>
<evidence type="ECO:0000256" key="4">
    <source>
        <dbReference type="ARBA" id="ARBA00023163"/>
    </source>
</evidence>
<dbReference type="InterPro" id="IPR036390">
    <property type="entry name" value="WH_DNA-bd_sf"/>
</dbReference>
<keyword evidence="7" id="KW-1185">Reference proteome</keyword>
<dbReference type="GO" id="GO:0003700">
    <property type="term" value="F:DNA-binding transcription factor activity"/>
    <property type="evidence" value="ECO:0007669"/>
    <property type="project" value="InterPro"/>
</dbReference>
<accession>A0A261SMB8</accession>
<dbReference type="InterPro" id="IPR005119">
    <property type="entry name" value="LysR_subst-bd"/>
</dbReference>
<dbReference type="Gene3D" id="3.40.190.10">
    <property type="entry name" value="Periplasmic binding protein-like II"/>
    <property type="match status" value="2"/>
</dbReference>
<evidence type="ECO:0000259" key="5">
    <source>
        <dbReference type="PROSITE" id="PS50931"/>
    </source>
</evidence>
<comment type="similarity">
    <text evidence="1">Belongs to the LysR transcriptional regulatory family.</text>
</comment>
<dbReference type="InterPro" id="IPR036388">
    <property type="entry name" value="WH-like_DNA-bd_sf"/>
</dbReference>
<dbReference type="EMBL" id="NEVM01000001">
    <property type="protein sequence ID" value="OZI38574.1"/>
    <property type="molecule type" value="Genomic_DNA"/>
</dbReference>
<keyword evidence="4" id="KW-0804">Transcription</keyword>
<evidence type="ECO:0000256" key="3">
    <source>
        <dbReference type="ARBA" id="ARBA00023125"/>
    </source>
</evidence>
<dbReference type="SUPFAM" id="SSF53850">
    <property type="entry name" value="Periplasmic binding protein-like II"/>
    <property type="match status" value="1"/>
</dbReference>
<dbReference type="GO" id="GO:0019344">
    <property type="term" value="P:cysteine biosynthetic process"/>
    <property type="evidence" value="ECO:0007669"/>
    <property type="project" value="TreeGrafter"/>
</dbReference>
<keyword evidence="2" id="KW-0805">Transcription regulation</keyword>
<reference evidence="7" key="1">
    <citation type="submission" date="2017-05" db="EMBL/GenBank/DDBJ databases">
        <title>Complete and WGS of Bordetella genogroups.</title>
        <authorList>
            <person name="Spilker T."/>
            <person name="Lipuma J."/>
        </authorList>
    </citation>
    <scope>NUCLEOTIDE SEQUENCE [LARGE SCALE GENOMIC DNA]</scope>
    <source>
        <strain evidence="7">AU16122</strain>
    </source>
</reference>
<sequence>MTFQQLHCLREVVAHKFNVSRTAGALFTTQPGISKLIRALETELGVEVFVRRGNRLVGLTEAGKEAYTLAGRILRDTQALRQLGAGGEGAEAEGVLRVGTTHIHARYHLLSPTDRFVAAHPKVRLEYSLGTPAEIYLKVRDGSLDFGVSTLPGATPPGLLAIPAYDIPRCLAVPDGHPLLDGRPITLDELARWPWVVHDERYTSGAVVSQVFQRHGLQPRVVMRASDVSIMKTYVARGIGIAVLQKIAMSDETDGRLREIDVSHLFPASTAMVTLREDYLLSAYALDYLAMILPHLTRAELLAQLGGESA</sequence>
<keyword evidence="3" id="KW-0238">DNA-binding</keyword>
<organism evidence="6 7">
    <name type="scientific">Bordetella genomosp. 10</name>
    <dbReference type="NCBI Taxonomy" id="1416804"/>
    <lineage>
        <taxon>Bacteria</taxon>
        <taxon>Pseudomonadati</taxon>
        <taxon>Pseudomonadota</taxon>
        <taxon>Betaproteobacteria</taxon>
        <taxon>Burkholderiales</taxon>
        <taxon>Alcaligenaceae</taxon>
        <taxon>Bordetella</taxon>
    </lineage>
</organism>
<comment type="caution">
    <text evidence="6">The sequence shown here is derived from an EMBL/GenBank/DDBJ whole genome shotgun (WGS) entry which is preliminary data.</text>
</comment>
<dbReference type="PROSITE" id="PS50931">
    <property type="entry name" value="HTH_LYSR"/>
    <property type="match status" value="1"/>
</dbReference>
<dbReference type="SUPFAM" id="SSF46785">
    <property type="entry name" value="Winged helix' DNA-binding domain"/>
    <property type="match status" value="1"/>
</dbReference>
<feature type="domain" description="HTH lysR-type" evidence="5">
    <location>
        <begin position="1"/>
        <end position="59"/>
    </location>
</feature>
<dbReference type="AlphaFoldDB" id="A0A261SMB8"/>
<evidence type="ECO:0000256" key="1">
    <source>
        <dbReference type="ARBA" id="ARBA00009437"/>
    </source>
</evidence>
<dbReference type="Pfam" id="PF03466">
    <property type="entry name" value="LysR_substrate"/>
    <property type="match status" value="1"/>
</dbReference>
<name>A0A261SMB8_9BORD</name>
<dbReference type="GO" id="GO:0000976">
    <property type="term" value="F:transcription cis-regulatory region binding"/>
    <property type="evidence" value="ECO:0007669"/>
    <property type="project" value="TreeGrafter"/>
</dbReference>
<gene>
    <name evidence="6" type="ORF">CAL29_03025</name>
</gene>
<dbReference type="Proteomes" id="UP000216020">
    <property type="component" value="Unassembled WGS sequence"/>
</dbReference>
<protein>
    <recommendedName>
        <fullName evidence="5">HTH lysR-type domain-containing protein</fullName>
    </recommendedName>
</protein>
<proteinExistence type="inferred from homology"/>
<dbReference type="PRINTS" id="PR00039">
    <property type="entry name" value="HTHLYSR"/>
</dbReference>
<evidence type="ECO:0000256" key="2">
    <source>
        <dbReference type="ARBA" id="ARBA00023015"/>
    </source>
</evidence>
<dbReference type="Pfam" id="PF00126">
    <property type="entry name" value="HTH_1"/>
    <property type="match status" value="1"/>
</dbReference>
<dbReference type="OrthoDB" id="8958400at2"/>
<evidence type="ECO:0000313" key="7">
    <source>
        <dbReference type="Proteomes" id="UP000216020"/>
    </source>
</evidence>
<dbReference type="Gene3D" id="1.10.10.10">
    <property type="entry name" value="Winged helix-like DNA-binding domain superfamily/Winged helix DNA-binding domain"/>
    <property type="match status" value="1"/>
</dbReference>
<dbReference type="PANTHER" id="PTHR30126:SF6">
    <property type="entry name" value="HTH-TYPE TRANSCRIPTIONAL REGULATOR CYSB-RELATED"/>
    <property type="match status" value="1"/>
</dbReference>
<dbReference type="PANTHER" id="PTHR30126">
    <property type="entry name" value="HTH-TYPE TRANSCRIPTIONAL REGULATOR"/>
    <property type="match status" value="1"/>
</dbReference>